<feature type="region of interest" description="Disordered" evidence="1">
    <location>
        <begin position="1"/>
        <end position="51"/>
    </location>
</feature>
<feature type="compositionally biased region" description="Low complexity" evidence="1">
    <location>
        <begin position="65"/>
        <end position="79"/>
    </location>
</feature>
<name>A0A8K1DAH6_9PASS</name>
<evidence type="ECO:0000313" key="2">
    <source>
        <dbReference type="EMBL" id="TRZ07408.1"/>
    </source>
</evidence>
<proteinExistence type="predicted"/>
<organism evidence="2 3">
    <name type="scientific">Zosterops borbonicus</name>
    <dbReference type="NCBI Taxonomy" id="364589"/>
    <lineage>
        <taxon>Eukaryota</taxon>
        <taxon>Metazoa</taxon>
        <taxon>Chordata</taxon>
        <taxon>Craniata</taxon>
        <taxon>Vertebrata</taxon>
        <taxon>Euteleostomi</taxon>
        <taxon>Archelosauria</taxon>
        <taxon>Archosauria</taxon>
        <taxon>Dinosauria</taxon>
        <taxon>Saurischia</taxon>
        <taxon>Theropoda</taxon>
        <taxon>Coelurosauria</taxon>
        <taxon>Aves</taxon>
        <taxon>Neognathae</taxon>
        <taxon>Neoaves</taxon>
        <taxon>Telluraves</taxon>
        <taxon>Australaves</taxon>
        <taxon>Passeriformes</taxon>
        <taxon>Sylvioidea</taxon>
        <taxon>Zosteropidae</taxon>
        <taxon>Zosterops</taxon>
    </lineage>
</organism>
<feature type="non-terminal residue" evidence="2">
    <location>
        <position position="95"/>
    </location>
</feature>
<evidence type="ECO:0000256" key="1">
    <source>
        <dbReference type="SAM" id="MobiDB-lite"/>
    </source>
</evidence>
<gene>
    <name evidence="2" type="ORF">HGM15179_019698</name>
</gene>
<feature type="compositionally biased region" description="Basic and acidic residues" evidence="1">
    <location>
        <begin position="41"/>
        <end position="50"/>
    </location>
</feature>
<feature type="compositionally biased region" description="Pro residues" evidence="1">
    <location>
        <begin position="20"/>
        <end position="32"/>
    </location>
</feature>
<dbReference type="EMBL" id="SWJQ01001791">
    <property type="protein sequence ID" value="TRZ07408.1"/>
    <property type="molecule type" value="Genomic_DNA"/>
</dbReference>
<dbReference type="Proteomes" id="UP000796761">
    <property type="component" value="Unassembled WGS sequence"/>
</dbReference>
<comment type="caution">
    <text evidence="2">The sequence shown here is derived from an EMBL/GenBank/DDBJ whole genome shotgun (WGS) entry which is preliminary data.</text>
</comment>
<sequence>RERAHGRTAADSSGRSRPAPESPCPGGAPEPLPGFCSLHPEASRGSREENGGIWGIWGVEAQIRGPAVGPAPGAAPAAAERSPLGRPARSHTAGA</sequence>
<feature type="region of interest" description="Disordered" evidence="1">
    <location>
        <begin position="65"/>
        <end position="95"/>
    </location>
</feature>
<reference evidence="2" key="1">
    <citation type="submission" date="2019-04" db="EMBL/GenBank/DDBJ databases">
        <title>Genome assembly of Zosterops borbonicus 15179.</title>
        <authorList>
            <person name="Leroy T."/>
            <person name="Anselmetti Y."/>
            <person name="Tilak M.-K."/>
            <person name="Nabholz B."/>
        </authorList>
    </citation>
    <scope>NUCLEOTIDE SEQUENCE</scope>
    <source>
        <strain evidence="2">HGM_15179</strain>
        <tissue evidence="2">Muscle</tissue>
    </source>
</reference>
<accession>A0A8K1DAH6</accession>
<protein>
    <submittedName>
        <fullName evidence="2">Uncharacterized protein</fullName>
    </submittedName>
</protein>
<evidence type="ECO:0000313" key="3">
    <source>
        <dbReference type="Proteomes" id="UP000796761"/>
    </source>
</evidence>
<keyword evidence="3" id="KW-1185">Reference proteome</keyword>
<feature type="non-terminal residue" evidence="2">
    <location>
        <position position="1"/>
    </location>
</feature>
<dbReference type="AlphaFoldDB" id="A0A8K1DAH6"/>